<feature type="compositionally biased region" description="Basic and acidic residues" evidence="1">
    <location>
        <begin position="383"/>
        <end position="393"/>
    </location>
</feature>
<dbReference type="SUPFAM" id="SSF50729">
    <property type="entry name" value="PH domain-like"/>
    <property type="match status" value="1"/>
</dbReference>
<proteinExistence type="predicted"/>
<feature type="compositionally biased region" description="Basic and acidic residues" evidence="1">
    <location>
        <begin position="769"/>
        <end position="779"/>
    </location>
</feature>
<dbReference type="CDD" id="cd14473">
    <property type="entry name" value="FERM_B-lobe"/>
    <property type="match status" value="1"/>
</dbReference>
<evidence type="ECO:0000313" key="3">
    <source>
        <dbReference type="EMBL" id="KAG8554165.1"/>
    </source>
</evidence>
<organism evidence="3 4">
    <name type="scientific">Engystomops pustulosus</name>
    <name type="common">Tungara frog</name>
    <name type="synonym">Physalaemus pustulosus</name>
    <dbReference type="NCBI Taxonomy" id="76066"/>
    <lineage>
        <taxon>Eukaryota</taxon>
        <taxon>Metazoa</taxon>
        <taxon>Chordata</taxon>
        <taxon>Craniata</taxon>
        <taxon>Vertebrata</taxon>
        <taxon>Euteleostomi</taxon>
        <taxon>Amphibia</taxon>
        <taxon>Batrachia</taxon>
        <taxon>Anura</taxon>
        <taxon>Neobatrachia</taxon>
        <taxon>Hyloidea</taxon>
        <taxon>Leptodactylidae</taxon>
        <taxon>Leiuperinae</taxon>
        <taxon>Engystomops</taxon>
    </lineage>
</organism>
<gene>
    <name evidence="3" type="ORF">GDO81_003694</name>
</gene>
<protein>
    <recommendedName>
        <fullName evidence="2">FERM domain-containing protein</fullName>
    </recommendedName>
</protein>
<comment type="caution">
    <text evidence="3">The sequence shown here is derived from an EMBL/GenBank/DDBJ whole genome shotgun (WGS) entry which is preliminary data.</text>
</comment>
<dbReference type="EMBL" id="WNYA01000010">
    <property type="protein sequence ID" value="KAG8554166.1"/>
    <property type="molecule type" value="Genomic_DNA"/>
</dbReference>
<dbReference type="Pfam" id="PF00373">
    <property type="entry name" value="FERM_M"/>
    <property type="match status" value="1"/>
</dbReference>
<feature type="compositionally biased region" description="Low complexity" evidence="1">
    <location>
        <begin position="958"/>
        <end position="968"/>
    </location>
</feature>
<dbReference type="SUPFAM" id="SSF47031">
    <property type="entry name" value="Second domain of FERM"/>
    <property type="match status" value="1"/>
</dbReference>
<feature type="domain" description="FERM" evidence="2">
    <location>
        <begin position="1"/>
        <end position="189"/>
    </location>
</feature>
<dbReference type="Gene3D" id="1.20.80.10">
    <property type="match status" value="1"/>
</dbReference>
<dbReference type="InterPro" id="IPR000299">
    <property type="entry name" value="FERM_domain"/>
</dbReference>
<evidence type="ECO:0000313" key="4">
    <source>
        <dbReference type="Proteomes" id="UP000824782"/>
    </source>
</evidence>
<feature type="compositionally biased region" description="Polar residues" evidence="1">
    <location>
        <begin position="977"/>
        <end position="990"/>
    </location>
</feature>
<evidence type="ECO:0000259" key="2">
    <source>
        <dbReference type="PROSITE" id="PS50057"/>
    </source>
</evidence>
<dbReference type="InterPro" id="IPR019748">
    <property type="entry name" value="FERM_central"/>
</dbReference>
<reference evidence="3" key="1">
    <citation type="thesis" date="2020" institute="ProQuest LLC" country="789 East Eisenhower Parkway, Ann Arbor, MI, USA">
        <title>Comparative Genomics and Chromosome Evolution.</title>
        <authorList>
            <person name="Mudd A.B."/>
        </authorList>
    </citation>
    <scope>NUCLEOTIDE SEQUENCE</scope>
    <source>
        <strain evidence="3">237g6f4</strain>
        <tissue evidence="3">Blood</tissue>
    </source>
</reference>
<dbReference type="EMBL" id="WNYA01000010">
    <property type="protein sequence ID" value="KAG8554165.1"/>
    <property type="molecule type" value="Genomic_DNA"/>
</dbReference>
<feature type="region of interest" description="Disordered" evidence="1">
    <location>
        <begin position="769"/>
        <end position="793"/>
    </location>
</feature>
<dbReference type="PROSITE" id="PS50057">
    <property type="entry name" value="FERM_3"/>
    <property type="match status" value="1"/>
</dbReference>
<feature type="region of interest" description="Disordered" evidence="1">
    <location>
        <begin position="271"/>
        <end position="312"/>
    </location>
</feature>
<feature type="region of interest" description="Disordered" evidence="1">
    <location>
        <begin position="600"/>
        <end position="636"/>
    </location>
</feature>
<dbReference type="PANTHER" id="PTHR46221">
    <property type="entry name" value="FERM AND PDZ DOMAIN-CONTAINING PROTEIN FAMILY MEMBER"/>
    <property type="match status" value="1"/>
</dbReference>
<keyword evidence="4" id="KW-1185">Reference proteome</keyword>
<accession>A0AAV7A3V0</accession>
<evidence type="ECO:0000256" key="1">
    <source>
        <dbReference type="SAM" id="MobiDB-lite"/>
    </source>
</evidence>
<feature type="region of interest" description="Disordered" evidence="1">
    <location>
        <begin position="357"/>
        <end position="421"/>
    </location>
</feature>
<dbReference type="PANTHER" id="PTHR46221:SF1">
    <property type="entry name" value="FERM AND PDZ DOMAIN-CONTAINING PROTEIN 3"/>
    <property type="match status" value="1"/>
</dbReference>
<feature type="region of interest" description="Disordered" evidence="1">
    <location>
        <begin position="943"/>
        <end position="1043"/>
    </location>
</feature>
<name>A0AAV7A3V0_ENGPU</name>
<feature type="region of interest" description="Disordered" evidence="1">
    <location>
        <begin position="215"/>
        <end position="252"/>
    </location>
</feature>
<feature type="compositionally biased region" description="Low complexity" evidence="1">
    <location>
        <begin position="221"/>
        <end position="238"/>
    </location>
</feature>
<feature type="compositionally biased region" description="Basic and acidic residues" evidence="1">
    <location>
        <begin position="276"/>
        <end position="286"/>
    </location>
</feature>
<dbReference type="FunFam" id="2.30.29.30:FF:000066">
    <property type="entry name" value="FERM and PDZ domain-containing protein 4"/>
    <property type="match status" value="1"/>
</dbReference>
<dbReference type="InterPro" id="IPR014352">
    <property type="entry name" value="FERM/acyl-CoA-bd_prot_sf"/>
</dbReference>
<dbReference type="Gene3D" id="2.30.29.30">
    <property type="entry name" value="Pleckstrin-homology domain (PH domain)/Phosphotyrosine-binding domain (PTB)"/>
    <property type="match status" value="1"/>
</dbReference>
<sequence length="1327" mass="146105">MLLGLTALHIYISVSSSRPGHKISLRGVEKEWGLEPFLPPSLLQVYKEKSLRKALAQHLKIHQNQLSGNKMSIIQAKLRYLRILNELPTFAGVLFNTVAMDEKTPATTLLVGPRHGISHVIDLKTNLTTVLFEFTQVTKVQLFRETQGVARVETSVTDTKSLVLLMDWPEATSFACLVAGYYRLLVDPKKGIFYRTGHLPPPQIIKADHISMPTVPRVPTSAKAAPPSSSSADFSFSKGPTPATRAPPENQEPIGLCYLNLRDKEGRDVNQNLVSDEARPRTKSDPTPKGTSSQPGSVGIPDSPEVSRSRSFTMDTQVKLENAQFYCDSCKAKIQNLEGGGVDVKCKIPCGSSSCRDNTVDLISLPPPEHKKNKEEEEDEDERGGASDEREIGETATLLPSAAPPPPGFGDDNSSDEEETKRIEVKVQDKGREQEKDIVMPVCGYEELPVTLIDSVQTRTVKDHAKELDDALVSTLQALEALAASEDFPSPTPQPTAGLIVLATITPESSLDSGHETNSSELTDVSDMVTAMKQHHNTAYFLAHHLNKESLLSRKDLPFRIQTCTAQAVLSSPYSLGRLDASPLLKPAVLQQHLIGAGQPQESMNTATNPQFNLPNEASTNTSPEKSRDDPCFTTPLRTTKISQNVSNKEPVPVFTENSYDTISSPPTEKGFKNGLKFQKDRNIEESKPSTDSLCDCQLPQGVALTSCEPSNGGHGVLHLSPTDDERLHAKACSAKTLEEKHQSQNIIEKNEMPKSYIDNIVSLNPSKQKQETSEKVLKTEQIPPPASSSFLHPRDDAKIMKSETDTATTLRIPEKVPTPIHLEDCDAPAKPRARAPFKLRKLFSATFPTRMRRETDERQAQLLKVKQYEMEFLEELLKPQGKISGQQREVPCPLVPGRCSCQVRSSPLQKVPGMSREQRRSCDCKRITRGIRVPANPVLEPELSNRSRADGIGPTGVRLVRSSSLESRGTEKMPSCINTSTTHGESNVQYKKLPQKCSVTDGDKKEPPYNPPPTKPQKKDSDSMMPKSKTLDTSGNKEETKAPTILPRQGDIISVQTKLPGEEGSITGEKCCSFRHCFNCRRCLSADDSNDKDELSYSIPMQILPGMRINSDNTPVLSQTLQVLDATVCSGPDDTQTQEIDLRIATFEGSLAKVNALRGRSYSLPDGFISVQLDTSELLTILRQCLVSTEAGAPKLNSVHLGQRKQELTVRFKEFRASCRRMAGVDKNPEHMLSAVTSSFQVLCSLIETFVKLVFVIRSESQRQELLNKVEEVVRNYTFLLRAAEESSARTAGHGQTVVGQLAKQSATVATAVSTFSRSIKTLMSK</sequence>
<dbReference type="InterPro" id="IPR035963">
    <property type="entry name" value="FERM_2"/>
</dbReference>
<feature type="compositionally biased region" description="Polar residues" evidence="1">
    <location>
        <begin position="600"/>
        <end position="624"/>
    </location>
</feature>
<dbReference type="Proteomes" id="UP000824782">
    <property type="component" value="Unassembled WGS sequence"/>
</dbReference>
<dbReference type="InterPro" id="IPR011993">
    <property type="entry name" value="PH-like_dom_sf"/>
</dbReference>